<evidence type="ECO:0000313" key="3">
    <source>
        <dbReference type="Proteomes" id="UP001203338"/>
    </source>
</evidence>
<reference evidence="2 3" key="1">
    <citation type="submission" date="2022-05" db="EMBL/GenBank/DDBJ databases">
        <authorList>
            <person name="Park J.-S."/>
        </authorList>
    </citation>
    <scope>NUCLEOTIDE SEQUENCE [LARGE SCALE GENOMIC DNA]</scope>
    <source>
        <strain evidence="2 3">2012CJ34-2</strain>
    </source>
</reference>
<organism evidence="2 3">
    <name type="scientific">Parendozoicomonas callyspongiae</name>
    <dbReference type="NCBI Taxonomy" id="2942213"/>
    <lineage>
        <taxon>Bacteria</taxon>
        <taxon>Pseudomonadati</taxon>
        <taxon>Pseudomonadota</taxon>
        <taxon>Gammaproteobacteria</taxon>
        <taxon>Oceanospirillales</taxon>
        <taxon>Endozoicomonadaceae</taxon>
        <taxon>Parendozoicomonas</taxon>
    </lineage>
</organism>
<keyword evidence="3" id="KW-1185">Reference proteome</keyword>
<feature type="region of interest" description="Disordered" evidence="1">
    <location>
        <begin position="232"/>
        <end position="321"/>
    </location>
</feature>
<dbReference type="Proteomes" id="UP001203338">
    <property type="component" value="Unassembled WGS sequence"/>
</dbReference>
<feature type="region of interest" description="Disordered" evidence="1">
    <location>
        <begin position="194"/>
        <end position="220"/>
    </location>
</feature>
<comment type="caution">
    <text evidence="2">The sequence shown here is derived from an EMBL/GenBank/DDBJ whole genome shotgun (WGS) entry which is preliminary data.</text>
</comment>
<evidence type="ECO:0000313" key="2">
    <source>
        <dbReference type="EMBL" id="MCL6268622.1"/>
    </source>
</evidence>
<dbReference type="RefSeq" id="WP_249697453.1">
    <property type="nucleotide sequence ID" value="NZ_JAMFLX010000001.1"/>
</dbReference>
<gene>
    <name evidence="2" type="ORF">M3P05_01470</name>
</gene>
<sequence length="321" mass="34709">MDAGRISPSASTDKLAIQLTAPQPSSAVSSGVTAVTPHVNIPQGECDSSVLSAGERPVEIISHDGGSDDGNDAVKPDESIGKNYDVTKDSEFMSLTREQQVRVVSYELSDIRELCGEMTESLVALSDRVVKLQEDLLIDIKDHMSSSDRKKIKKIKKSLSTLKNYDGSLETEKRNLSKSKTKSISVSSIPTLFKRQSSDPSDIKEDSRQGGRCLSSENITYRQPFRRGTVSSSFLERYRGSSSNSSSEGNSPVGHHTRSLHVRSLSNPDEPVSGEGSDALSSGAPLTSDTRSGSGSLLEQVVPLAPIRERYLSESSQQSQD</sequence>
<evidence type="ECO:0000256" key="1">
    <source>
        <dbReference type="SAM" id="MobiDB-lite"/>
    </source>
</evidence>
<dbReference type="EMBL" id="JAMFLX010000001">
    <property type="protein sequence ID" value="MCL6268622.1"/>
    <property type="molecule type" value="Genomic_DNA"/>
</dbReference>
<protein>
    <submittedName>
        <fullName evidence="2">Uncharacterized protein</fullName>
    </submittedName>
</protein>
<feature type="region of interest" description="Disordered" evidence="1">
    <location>
        <begin position="60"/>
        <end position="82"/>
    </location>
</feature>
<feature type="compositionally biased region" description="Polar residues" evidence="1">
    <location>
        <begin position="284"/>
        <end position="297"/>
    </location>
</feature>
<name>A0ABT0PB61_9GAMM</name>
<accession>A0ABT0PB61</accession>
<proteinExistence type="predicted"/>
<feature type="compositionally biased region" description="Low complexity" evidence="1">
    <location>
        <begin position="240"/>
        <end position="251"/>
    </location>
</feature>